<evidence type="ECO:0000256" key="1">
    <source>
        <dbReference type="SAM" id="MobiDB-lite"/>
    </source>
</evidence>
<evidence type="ECO:0000313" key="2">
    <source>
        <dbReference type="EMBL" id="CAG5131800.1"/>
    </source>
</evidence>
<feature type="non-terminal residue" evidence="2">
    <location>
        <position position="1"/>
    </location>
</feature>
<organism evidence="2 3">
    <name type="scientific">Candidula unifasciata</name>
    <dbReference type="NCBI Taxonomy" id="100452"/>
    <lineage>
        <taxon>Eukaryota</taxon>
        <taxon>Metazoa</taxon>
        <taxon>Spiralia</taxon>
        <taxon>Lophotrochozoa</taxon>
        <taxon>Mollusca</taxon>
        <taxon>Gastropoda</taxon>
        <taxon>Heterobranchia</taxon>
        <taxon>Euthyneura</taxon>
        <taxon>Panpulmonata</taxon>
        <taxon>Eupulmonata</taxon>
        <taxon>Stylommatophora</taxon>
        <taxon>Helicina</taxon>
        <taxon>Helicoidea</taxon>
        <taxon>Geomitridae</taxon>
        <taxon>Candidula</taxon>
    </lineage>
</organism>
<name>A0A8S3ZV14_9EUPU</name>
<proteinExistence type="predicted"/>
<reference evidence="2" key="1">
    <citation type="submission" date="2021-04" db="EMBL/GenBank/DDBJ databases">
        <authorList>
            <consortium name="Molecular Ecology Group"/>
        </authorList>
    </citation>
    <scope>NUCLEOTIDE SEQUENCE</scope>
</reference>
<dbReference type="EMBL" id="CAJHNH020004890">
    <property type="protein sequence ID" value="CAG5131800.1"/>
    <property type="molecule type" value="Genomic_DNA"/>
</dbReference>
<evidence type="ECO:0000313" key="3">
    <source>
        <dbReference type="Proteomes" id="UP000678393"/>
    </source>
</evidence>
<sequence length="163" mass="18990">IKETYKSTSNNVLGTRKQPHKEWISSQTMDFIAKRKRIKSLINHTKSERQKDKLMLEYSKLNKMTKKSARADKRIFMENLAETAENATKAHDLQTIHKITQQICGSRNNYHSIPIRDSQGRLLTTEQKQDMQWTKHFSDLLNRPDPLNPSDIQPASQDIDIIT</sequence>
<gene>
    <name evidence="2" type="ORF">CUNI_LOCUS17358</name>
</gene>
<keyword evidence="3" id="KW-1185">Reference proteome</keyword>
<comment type="caution">
    <text evidence="2">The sequence shown here is derived from an EMBL/GenBank/DDBJ whole genome shotgun (WGS) entry which is preliminary data.</text>
</comment>
<dbReference type="OrthoDB" id="6159161at2759"/>
<protein>
    <submittedName>
        <fullName evidence="2">Uncharacterized protein</fullName>
    </submittedName>
</protein>
<dbReference type="Proteomes" id="UP000678393">
    <property type="component" value="Unassembled WGS sequence"/>
</dbReference>
<feature type="region of interest" description="Disordered" evidence="1">
    <location>
        <begin position="141"/>
        <end position="163"/>
    </location>
</feature>
<accession>A0A8S3ZV14</accession>
<dbReference type="AlphaFoldDB" id="A0A8S3ZV14"/>